<name>A0ABW3LAQ3_9BACL</name>
<evidence type="ECO:0000313" key="2">
    <source>
        <dbReference type="Proteomes" id="UP001597109"/>
    </source>
</evidence>
<gene>
    <name evidence="1" type="ORF">ACFQ1X_09270</name>
</gene>
<dbReference type="InterPro" id="IPR034660">
    <property type="entry name" value="DinB/YfiT-like"/>
</dbReference>
<keyword evidence="2" id="KW-1185">Reference proteome</keyword>
<dbReference type="SUPFAM" id="SSF109854">
    <property type="entry name" value="DinB/YfiT-like putative metalloenzymes"/>
    <property type="match status" value="1"/>
</dbReference>
<protein>
    <submittedName>
        <fullName evidence="1">DinB family protein</fullName>
    </submittedName>
</protein>
<comment type="caution">
    <text evidence="1">The sequence shown here is derived from an EMBL/GenBank/DDBJ whole genome shotgun (WGS) entry which is preliminary data.</text>
</comment>
<sequence>MIDYVIKAQKGYADKIGELVSMLEHARAVTLWEIGGMGEQDLDHLQTRDGNSIGALLMHIASIEKVHQVISFEKREFSEEEMEKWSSAVDLGEEGRRDIKGQPLEYYLEELAEVRRETLKQLKSRDEAWLFEENTWPNGVIYNNYYLWFHVLEDEISHRGQIRMLKRGLKKRNRKD</sequence>
<dbReference type="InterPro" id="IPR007061">
    <property type="entry name" value="MST-like"/>
</dbReference>
<organism evidence="1 2">
    <name type="scientific">Metaplanococcus flavidus</name>
    <dbReference type="NCBI Taxonomy" id="569883"/>
    <lineage>
        <taxon>Bacteria</taxon>
        <taxon>Bacillati</taxon>
        <taxon>Bacillota</taxon>
        <taxon>Bacilli</taxon>
        <taxon>Bacillales</taxon>
        <taxon>Caryophanaceae</taxon>
        <taxon>Metaplanococcus</taxon>
    </lineage>
</organism>
<dbReference type="RefSeq" id="WP_144839969.1">
    <property type="nucleotide sequence ID" value="NZ_JBHTKI010000012.1"/>
</dbReference>
<dbReference type="Pfam" id="PF04978">
    <property type="entry name" value="MST"/>
    <property type="match status" value="1"/>
</dbReference>
<dbReference type="Proteomes" id="UP001597109">
    <property type="component" value="Unassembled WGS sequence"/>
</dbReference>
<reference evidence="2" key="1">
    <citation type="journal article" date="2019" name="Int. J. Syst. Evol. Microbiol.">
        <title>The Global Catalogue of Microorganisms (GCM) 10K type strain sequencing project: providing services to taxonomists for standard genome sequencing and annotation.</title>
        <authorList>
            <consortium name="The Broad Institute Genomics Platform"/>
            <consortium name="The Broad Institute Genome Sequencing Center for Infectious Disease"/>
            <person name="Wu L."/>
            <person name="Ma J."/>
        </authorList>
    </citation>
    <scope>NUCLEOTIDE SEQUENCE [LARGE SCALE GENOMIC DNA]</scope>
    <source>
        <strain evidence="2">CCUG 56756</strain>
    </source>
</reference>
<dbReference type="EMBL" id="JBHTKI010000012">
    <property type="protein sequence ID" value="MFD1031618.1"/>
    <property type="molecule type" value="Genomic_DNA"/>
</dbReference>
<proteinExistence type="predicted"/>
<accession>A0ABW3LAQ3</accession>
<dbReference type="Gene3D" id="1.20.120.450">
    <property type="entry name" value="dinb family like domain"/>
    <property type="match status" value="1"/>
</dbReference>
<evidence type="ECO:0000313" key="1">
    <source>
        <dbReference type="EMBL" id="MFD1031618.1"/>
    </source>
</evidence>